<reference evidence="1 2" key="1">
    <citation type="journal article" date="2011" name="J. Bacteriol.">
        <title>Complete genome sequence of the industrial strain Ketogulonicigenium vulgare WSH-001.</title>
        <authorList>
            <person name="Liu L."/>
            <person name="Li Y."/>
            <person name="Zhang J."/>
            <person name="Zhou Z."/>
            <person name="Liu J."/>
            <person name="Li X."/>
            <person name="Zhou J."/>
            <person name="Du G."/>
            <person name="Wang L."/>
            <person name="Chen J."/>
        </authorList>
    </citation>
    <scope>NUCLEOTIDE SEQUENCE [LARGE SCALE GENOMIC DNA]</scope>
    <source>
        <strain evidence="1 2">WSH-001</strain>
        <plasmid evidence="2">pKVU_100</plasmid>
    </source>
</reference>
<keyword evidence="2" id="KW-1185">Reference proteome</keyword>
<evidence type="ECO:0000313" key="2">
    <source>
        <dbReference type="Proteomes" id="UP000000692"/>
    </source>
</evidence>
<dbReference type="RefSeq" id="WP_013368491.1">
    <property type="nucleotide sequence ID" value="NC_017386.1"/>
</dbReference>
<dbReference type="EMBL" id="CP002019">
    <property type="protein sequence ID" value="AEM42566.1"/>
    <property type="molecule type" value="Genomic_DNA"/>
</dbReference>
<dbReference type="Proteomes" id="UP000000692">
    <property type="component" value="Plasmid 1"/>
</dbReference>
<gene>
    <name evidence="1" type="ordered locus">KVU_PA0147</name>
</gene>
<accession>F9YB14</accession>
<dbReference type="AlphaFoldDB" id="F9YB14"/>
<protein>
    <submittedName>
        <fullName evidence="1">Uncharacterized protein</fullName>
    </submittedName>
</protein>
<proteinExistence type="predicted"/>
<keyword evidence="1" id="KW-0614">Plasmid</keyword>
<geneLocation type="plasmid" evidence="2">
    <name>pKVU_100</name>
</geneLocation>
<name>F9YB14_KETVW</name>
<evidence type="ECO:0000313" key="1">
    <source>
        <dbReference type="EMBL" id="AEM42566.1"/>
    </source>
</evidence>
<organism evidence="1 2">
    <name type="scientific">Ketogulonicigenium vulgare (strain WSH-001)</name>
    <dbReference type="NCBI Taxonomy" id="759362"/>
    <lineage>
        <taxon>Bacteria</taxon>
        <taxon>Pseudomonadati</taxon>
        <taxon>Pseudomonadota</taxon>
        <taxon>Alphaproteobacteria</taxon>
        <taxon>Rhodobacterales</taxon>
        <taxon>Roseobacteraceae</taxon>
        <taxon>Ketogulonicigenium</taxon>
    </lineage>
</organism>
<sequence>METAPNIPYAKVEMKEGALTVSAAVTTIDGQLRFQDAIEEFLEKSHDWTAFQEHRSAQTGIIQSVVLMRK</sequence>
<dbReference type="HOGENOM" id="CLU_2752416_0_0_5"/>
<dbReference type="KEGG" id="kvl:KVU_PA0147"/>